<comment type="caution">
    <text evidence="5">The sequence shown here is derived from an EMBL/GenBank/DDBJ whole genome shotgun (WGS) entry which is preliminary data.</text>
</comment>
<keyword evidence="1" id="KW-0677">Repeat</keyword>
<evidence type="ECO:0000256" key="2">
    <source>
        <dbReference type="ARBA" id="ARBA00023043"/>
    </source>
</evidence>
<dbReference type="OrthoDB" id="4899548at2759"/>
<sequence length="493" mass="54909">MASSLASNSALARNLLLGLPTEIIMLIIEHLDPQEIYSLLFVEPKFGFVQSSTGWRMLPRRQRVSEICISHNVKFGEMSILTCAINNHDTNTVRRLLKEATVIAKTSPLGPNVMQYASRFMWHKWLLGAVRKNQMHVLQAMLHTAGMESYLNEDRFIDDLLFEVAAEQGDTNMMKFLIEHGANPHTADLQGFTPLLLAASSDNMDAVTMLVTQYNVECTVRDLFRSSALHYAIQNSNSNMARLLLENGAQTNVEDTAGYSPLSIAAEEGNVEILRLLLLHGADPNFIELGLLGPLGLSARNGHEEVARILLDETQANVNIRGLLGYTPFMEAVSNRHLDMIKIFIKSPLLNPNERNSMNETALHVALVNDPSLQTAELLLSVDGLRVDEQDDREMTPLMIVLSYMFTSTNKARLMSFIKKLLATGQVDLNTSNSQGVSILQCAIRTKYTEVVQLLLNTGKIDVTPEDVHLASCLGYWEIYDMVMEAAGTRYLA</sequence>
<dbReference type="PANTHER" id="PTHR24123">
    <property type="entry name" value="ANKYRIN REPEAT-CONTAINING"/>
    <property type="match status" value="1"/>
</dbReference>
<dbReference type="Gene3D" id="1.25.40.20">
    <property type="entry name" value="Ankyrin repeat-containing domain"/>
    <property type="match status" value="1"/>
</dbReference>
<evidence type="ECO:0000256" key="1">
    <source>
        <dbReference type="ARBA" id="ARBA00022737"/>
    </source>
</evidence>
<dbReference type="EMBL" id="PXOA01000406">
    <property type="protein sequence ID" value="RFU75832.1"/>
    <property type="molecule type" value="Genomic_DNA"/>
</dbReference>
<dbReference type="PROSITE" id="PS50088">
    <property type="entry name" value="ANK_REPEAT"/>
    <property type="match status" value="2"/>
</dbReference>
<dbReference type="PROSITE" id="PS50297">
    <property type="entry name" value="ANK_REP_REGION"/>
    <property type="match status" value="2"/>
</dbReference>
<dbReference type="STRING" id="490622.A0A395NIC4"/>
<dbReference type="InterPro" id="IPR036770">
    <property type="entry name" value="Ankyrin_rpt-contain_sf"/>
</dbReference>
<dbReference type="Proteomes" id="UP000266272">
    <property type="component" value="Unassembled WGS sequence"/>
</dbReference>
<dbReference type="SUPFAM" id="SSF48403">
    <property type="entry name" value="Ankyrin repeat"/>
    <property type="match status" value="1"/>
</dbReference>
<dbReference type="Pfam" id="PF13637">
    <property type="entry name" value="Ank_4"/>
    <property type="match status" value="1"/>
</dbReference>
<keyword evidence="2 3" id="KW-0040">ANK repeat</keyword>
<dbReference type="PROSITE" id="PS50181">
    <property type="entry name" value="FBOX"/>
    <property type="match status" value="1"/>
</dbReference>
<evidence type="ECO:0000313" key="5">
    <source>
        <dbReference type="EMBL" id="RFU75832.1"/>
    </source>
</evidence>
<dbReference type="AlphaFoldDB" id="A0A395NIC4"/>
<evidence type="ECO:0000259" key="4">
    <source>
        <dbReference type="PROSITE" id="PS50181"/>
    </source>
</evidence>
<dbReference type="Pfam" id="PF12796">
    <property type="entry name" value="Ank_2"/>
    <property type="match status" value="2"/>
</dbReference>
<keyword evidence="6" id="KW-1185">Reference proteome</keyword>
<name>A0A395NIC4_TRIAR</name>
<proteinExistence type="predicted"/>
<feature type="repeat" description="ANK" evidence="3">
    <location>
        <begin position="224"/>
        <end position="256"/>
    </location>
</feature>
<dbReference type="InterPro" id="IPR002110">
    <property type="entry name" value="Ankyrin_rpt"/>
</dbReference>
<dbReference type="InterPro" id="IPR051165">
    <property type="entry name" value="Multifunctional_ANK_Repeat"/>
</dbReference>
<evidence type="ECO:0000256" key="3">
    <source>
        <dbReference type="PROSITE-ProRule" id="PRU00023"/>
    </source>
</evidence>
<protein>
    <submittedName>
        <fullName evidence="5">Ankyrin repeat</fullName>
    </submittedName>
</protein>
<feature type="repeat" description="ANK" evidence="3">
    <location>
        <begin position="257"/>
        <end position="289"/>
    </location>
</feature>
<evidence type="ECO:0000313" key="6">
    <source>
        <dbReference type="Proteomes" id="UP000266272"/>
    </source>
</evidence>
<organism evidence="5 6">
    <name type="scientific">Trichoderma arundinaceum</name>
    <dbReference type="NCBI Taxonomy" id="490622"/>
    <lineage>
        <taxon>Eukaryota</taxon>
        <taxon>Fungi</taxon>
        <taxon>Dikarya</taxon>
        <taxon>Ascomycota</taxon>
        <taxon>Pezizomycotina</taxon>
        <taxon>Sordariomycetes</taxon>
        <taxon>Hypocreomycetidae</taxon>
        <taxon>Hypocreales</taxon>
        <taxon>Hypocreaceae</taxon>
        <taxon>Trichoderma</taxon>
    </lineage>
</organism>
<gene>
    <name evidence="5" type="ORF">TARUN_6404</name>
</gene>
<dbReference type="SMART" id="SM00248">
    <property type="entry name" value="ANK"/>
    <property type="match status" value="10"/>
</dbReference>
<reference evidence="5 6" key="1">
    <citation type="journal article" date="2018" name="PLoS Pathog.">
        <title>Evolution of structural diversity of trichothecenes, a family of toxins produced by plant pathogenic and entomopathogenic fungi.</title>
        <authorList>
            <person name="Proctor R.H."/>
            <person name="McCormick S.P."/>
            <person name="Kim H.S."/>
            <person name="Cardoza R.E."/>
            <person name="Stanley A.M."/>
            <person name="Lindo L."/>
            <person name="Kelly A."/>
            <person name="Brown D.W."/>
            <person name="Lee T."/>
            <person name="Vaughan M.M."/>
            <person name="Alexander N.J."/>
            <person name="Busman M."/>
            <person name="Gutierrez S."/>
        </authorList>
    </citation>
    <scope>NUCLEOTIDE SEQUENCE [LARGE SCALE GENOMIC DNA]</scope>
    <source>
        <strain evidence="5 6">IBT 40837</strain>
    </source>
</reference>
<dbReference type="PANTHER" id="PTHR24123:SF33">
    <property type="entry name" value="PROTEIN HOS4"/>
    <property type="match status" value="1"/>
</dbReference>
<dbReference type="InterPro" id="IPR001810">
    <property type="entry name" value="F-box_dom"/>
</dbReference>
<accession>A0A395NIC4</accession>
<feature type="domain" description="F-box" evidence="4">
    <location>
        <begin position="13"/>
        <end position="58"/>
    </location>
</feature>